<dbReference type="SUPFAM" id="SSF55383">
    <property type="entry name" value="Copper amine oxidase, domain N"/>
    <property type="match status" value="1"/>
</dbReference>
<dbReference type="InterPro" id="IPR036582">
    <property type="entry name" value="Mao_N_sf"/>
</dbReference>
<dbReference type="Pfam" id="PF07833">
    <property type="entry name" value="Cu_amine_oxidN1"/>
    <property type="match status" value="1"/>
</dbReference>
<evidence type="ECO:0000256" key="7">
    <source>
        <dbReference type="SAM" id="SignalP"/>
    </source>
</evidence>
<comment type="subcellular location">
    <subcellularLocation>
        <location evidence="1">Cell outer membrane</location>
    </subcellularLocation>
</comment>
<accession>A0ABZ2Y5A7</accession>
<dbReference type="PANTHER" id="PTHR30026:SF20">
    <property type="entry name" value="OUTER MEMBRANE PROTEIN TOLC"/>
    <property type="match status" value="1"/>
</dbReference>
<name>A0ABZ2Y5A7_9FIRM</name>
<dbReference type="SUPFAM" id="SSF56954">
    <property type="entry name" value="Outer membrane efflux proteins (OEP)"/>
    <property type="match status" value="1"/>
</dbReference>
<dbReference type="Gene3D" id="3.30.457.10">
    <property type="entry name" value="Copper amine oxidase-like, N-terminal domain"/>
    <property type="match status" value="1"/>
</dbReference>
<dbReference type="InterPro" id="IPR012854">
    <property type="entry name" value="Cu_amine_oxidase-like_N"/>
</dbReference>
<dbReference type="RefSeq" id="WP_341876175.1">
    <property type="nucleotide sequence ID" value="NZ_CP121687.1"/>
</dbReference>
<keyword evidence="2" id="KW-1134">Transmembrane beta strand</keyword>
<feature type="signal peptide" evidence="7">
    <location>
        <begin position="1"/>
        <end position="26"/>
    </location>
</feature>
<evidence type="ECO:0000256" key="3">
    <source>
        <dbReference type="ARBA" id="ARBA00022692"/>
    </source>
</evidence>
<dbReference type="Gene3D" id="1.20.1600.10">
    <property type="entry name" value="Outer membrane efflux proteins (OEP)"/>
    <property type="match status" value="2"/>
</dbReference>
<keyword evidence="7" id="KW-0732">Signal</keyword>
<evidence type="ECO:0000256" key="5">
    <source>
        <dbReference type="ARBA" id="ARBA00023237"/>
    </source>
</evidence>
<evidence type="ECO:0000256" key="1">
    <source>
        <dbReference type="ARBA" id="ARBA00004442"/>
    </source>
</evidence>
<feature type="chain" id="PRO_5046842932" evidence="7">
    <location>
        <begin position="27"/>
        <end position="514"/>
    </location>
</feature>
<evidence type="ECO:0000259" key="8">
    <source>
        <dbReference type="Pfam" id="PF07833"/>
    </source>
</evidence>
<evidence type="ECO:0000313" key="9">
    <source>
        <dbReference type="EMBL" id="WZL69167.1"/>
    </source>
</evidence>
<keyword evidence="10" id="KW-1185">Reference proteome</keyword>
<reference evidence="9 10" key="1">
    <citation type="submission" date="2023-03" db="EMBL/GenBank/DDBJ databases">
        <title>Novel Species.</title>
        <authorList>
            <person name="Ma S."/>
        </authorList>
    </citation>
    <scope>NUCLEOTIDE SEQUENCE [LARGE SCALE GENOMIC DNA]</scope>
    <source>
        <strain evidence="9 10">LIND6LT2</strain>
    </source>
</reference>
<protein>
    <submittedName>
        <fullName evidence="9">Stalk domain-containing protein</fullName>
    </submittedName>
</protein>
<keyword evidence="3" id="KW-0812">Transmembrane</keyword>
<dbReference type="PANTHER" id="PTHR30026">
    <property type="entry name" value="OUTER MEMBRANE PROTEIN TOLC"/>
    <property type="match status" value="1"/>
</dbReference>
<sequence>MKRHLRKIASLTLASMLISSAVPLYASRSITLQVNGISHPLQVAPILEDGTTLVGLREIFEVLGAMVNWDEATGTIKAKTTDMELRLIPGIKTAKKNGVPVELSVAPKQVGGNTMIPLRFVSETFGAEVHWDETNNIISIDTTSEKAIEIQETKPMEYPSLNIAEESTKITYEEAVQKALKNSLALKSIEESIKISEETLDIAKDAIVVHRPLEDDYTREEAIFYAEPTAISGLLAMTQADYGVTATKYQKQIQEGVIKYQVKASFDSIQNLKKDIELLSKSLETTKTQLDITTQKANLGLESDFNKTTAEQNFKNQQKQLEALKKALDNEYIKLNRLMGIDDKERASLDYALDFTPMEMNEVELNAYIERALVKDPSIILKGEAVKQAEYNLRLYTYSAINPTDTYAVKESKLNQARLDEMQAKNNLRDKIRTTYNQIKQLEEQYQIDTAKLQQAKEQYNILKTQYDLGMVIELNLKQAELAILSAQVAQEKTAVQHAQLVYLFNNPYLLSQQ</sequence>
<dbReference type="EMBL" id="CP121687">
    <property type="protein sequence ID" value="WZL69167.1"/>
    <property type="molecule type" value="Genomic_DNA"/>
</dbReference>
<feature type="coiled-coil region" evidence="6">
    <location>
        <begin position="269"/>
        <end position="338"/>
    </location>
</feature>
<evidence type="ECO:0000256" key="4">
    <source>
        <dbReference type="ARBA" id="ARBA00023136"/>
    </source>
</evidence>
<dbReference type="InterPro" id="IPR051906">
    <property type="entry name" value="TolC-like"/>
</dbReference>
<proteinExistence type="predicted"/>
<evidence type="ECO:0000256" key="2">
    <source>
        <dbReference type="ARBA" id="ARBA00022452"/>
    </source>
</evidence>
<feature type="domain" description="Copper amine oxidase-like N-terminal" evidence="8">
    <location>
        <begin position="33"/>
        <end position="140"/>
    </location>
</feature>
<feature type="coiled-coil region" evidence="6">
    <location>
        <begin position="425"/>
        <end position="459"/>
    </location>
</feature>
<organism evidence="9 10">
    <name type="scientific">Defluviitalea saccharophila</name>
    <dbReference type="NCBI Taxonomy" id="879970"/>
    <lineage>
        <taxon>Bacteria</taxon>
        <taxon>Bacillati</taxon>
        <taxon>Bacillota</taxon>
        <taxon>Clostridia</taxon>
        <taxon>Lachnospirales</taxon>
        <taxon>Defluviitaleaceae</taxon>
        <taxon>Defluviitalea</taxon>
    </lineage>
</organism>
<evidence type="ECO:0000313" key="10">
    <source>
        <dbReference type="Proteomes" id="UP001486565"/>
    </source>
</evidence>
<dbReference type="Proteomes" id="UP001486565">
    <property type="component" value="Chromosome"/>
</dbReference>
<keyword evidence="5" id="KW-0998">Cell outer membrane</keyword>
<evidence type="ECO:0000256" key="6">
    <source>
        <dbReference type="SAM" id="Coils"/>
    </source>
</evidence>
<gene>
    <name evidence="9" type="ORF">QBE51_10200</name>
</gene>
<keyword evidence="6" id="KW-0175">Coiled coil</keyword>
<keyword evidence="4" id="KW-0472">Membrane</keyword>